<dbReference type="AlphaFoldDB" id="A0A4S9UNC0"/>
<dbReference type="Proteomes" id="UP000310121">
    <property type="component" value="Unassembled WGS sequence"/>
</dbReference>
<feature type="compositionally biased region" description="Basic and acidic residues" evidence="1">
    <location>
        <begin position="419"/>
        <end position="435"/>
    </location>
</feature>
<sequence>MQAPTKLISVTDHNEKLRIWLKKHCTSLTTSSRVTSLPQLHCVIKPRFVFINSLELVEISDVFDISCAHQLYILLRNSLVQLSSYLRITTPTRQNLLTIMVNQSPVATAISPNISGRNAKKSKEEWKRNVWRSKTVSRLCVDSDMISLKSKEKRGPKIFHVHRAFLCFYSPYHDRLLNGSFLEATSPPTEPLLIEADANVLKLFVSWLYTGKFHMIRQHLNQDDGDDYKWCIGITKLYILADWLNCIALQRLIVTAQHDRLTVSCSSLPAWKSLGLLSDSSLESSGLYQHYLTLYAQHWVGHVRDETHPDGQSIAATLSEDLMPPHFAYRVLLMKLRTAQNNKGEEKDCQCCHDRCKFHRHESEEERKATCGSPNDETEDDEDPISDFDSEVDSESESESDTNSDADTCAEPTTKKRVREGEDNEGAKAKRMKAD</sequence>
<feature type="compositionally biased region" description="Acidic residues" evidence="1">
    <location>
        <begin position="376"/>
        <end position="404"/>
    </location>
</feature>
<dbReference type="PANTHER" id="PTHR47843">
    <property type="entry name" value="BTB DOMAIN-CONTAINING PROTEIN-RELATED"/>
    <property type="match status" value="1"/>
</dbReference>
<gene>
    <name evidence="3" type="ORF">D6C90_05907</name>
</gene>
<name>A0A4S9UNC0_AURPU</name>
<evidence type="ECO:0000313" key="3">
    <source>
        <dbReference type="EMBL" id="THZ40220.1"/>
    </source>
</evidence>
<dbReference type="InterPro" id="IPR000210">
    <property type="entry name" value="BTB/POZ_dom"/>
</dbReference>
<accession>A0A4S9UNC0</accession>
<dbReference type="Pfam" id="PF00651">
    <property type="entry name" value="BTB"/>
    <property type="match status" value="1"/>
</dbReference>
<feature type="region of interest" description="Disordered" evidence="1">
    <location>
        <begin position="363"/>
        <end position="435"/>
    </location>
</feature>
<evidence type="ECO:0000313" key="4">
    <source>
        <dbReference type="Proteomes" id="UP000310121"/>
    </source>
</evidence>
<dbReference type="PANTHER" id="PTHR47843:SF2">
    <property type="entry name" value="BTB DOMAIN-CONTAINING PROTEIN"/>
    <property type="match status" value="1"/>
</dbReference>
<comment type="caution">
    <text evidence="3">The sequence shown here is derived from an EMBL/GenBank/DDBJ whole genome shotgun (WGS) entry which is preliminary data.</text>
</comment>
<dbReference type="EMBL" id="QZBN01000576">
    <property type="protein sequence ID" value="THZ40220.1"/>
    <property type="molecule type" value="Genomic_DNA"/>
</dbReference>
<evidence type="ECO:0000256" key="1">
    <source>
        <dbReference type="SAM" id="MobiDB-lite"/>
    </source>
</evidence>
<dbReference type="CDD" id="cd18186">
    <property type="entry name" value="BTB_POZ_ZBTB_KLHL-like"/>
    <property type="match status" value="1"/>
</dbReference>
<proteinExistence type="predicted"/>
<organism evidence="3 4">
    <name type="scientific">Aureobasidium pullulans</name>
    <name type="common">Black yeast</name>
    <name type="synonym">Pullularia pullulans</name>
    <dbReference type="NCBI Taxonomy" id="5580"/>
    <lineage>
        <taxon>Eukaryota</taxon>
        <taxon>Fungi</taxon>
        <taxon>Dikarya</taxon>
        <taxon>Ascomycota</taxon>
        <taxon>Pezizomycotina</taxon>
        <taxon>Dothideomycetes</taxon>
        <taxon>Dothideomycetidae</taxon>
        <taxon>Dothideales</taxon>
        <taxon>Saccotheciaceae</taxon>
        <taxon>Aureobasidium</taxon>
    </lineage>
</organism>
<dbReference type="InterPro" id="IPR011333">
    <property type="entry name" value="SKP1/BTB/POZ_sf"/>
</dbReference>
<reference evidence="3 4" key="1">
    <citation type="submission" date="2018-10" db="EMBL/GenBank/DDBJ databases">
        <title>Fifty Aureobasidium pullulans genomes reveal a recombining polyextremotolerant generalist.</title>
        <authorList>
            <person name="Gostincar C."/>
            <person name="Turk M."/>
            <person name="Zajc J."/>
            <person name="Gunde-Cimerman N."/>
        </authorList>
    </citation>
    <scope>NUCLEOTIDE SEQUENCE [LARGE SCALE GENOMIC DNA]</scope>
    <source>
        <strain evidence="3 4">EXF-3844</strain>
    </source>
</reference>
<feature type="domain" description="BTB" evidence="2">
    <location>
        <begin position="143"/>
        <end position="217"/>
    </location>
</feature>
<dbReference type="SUPFAM" id="SSF54695">
    <property type="entry name" value="POZ domain"/>
    <property type="match status" value="1"/>
</dbReference>
<evidence type="ECO:0000259" key="2">
    <source>
        <dbReference type="PROSITE" id="PS50097"/>
    </source>
</evidence>
<protein>
    <recommendedName>
        <fullName evidence="2">BTB domain-containing protein</fullName>
    </recommendedName>
</protein>
<dbReference type="Gene3D" id="3.30.710.10">
    <property type="entry name" value="Potassium Channel Kv1.1, Chain A"/>
    <property type="match status" value="1"/>
</dbReference>
<dbReference type="PROSITE" id="PS50097">
    <property type="entry name" value="BTB"/>
    <property type="match status" value="1"/>
</dbReference>